<dbReference type="Proteomes" id="UP000324162">
    <property type="component" value="Unassembled WGS sequence"/>
</dbReference>
<comment type="caution">
    <text evidence="2">The sequence shown here is derived from an EMBL/GenBank/DDBJ whole genome shotgun (WGS) entry which is preliminary data.</text>
</comment>
<proteinExistence type="predicted"/>
<evidence type="ECO:0000313" key="2">
    <source>
        <dbReference type="EMBL" id="KAA1158646.1"/>
    </source>
</evidence>
<feature type="chain" id="PRO_5044493876" description="Outer membrane protein beta-barrel domain-containing protein" evidence="1">
    <location>
        <begin position="23"/>
        <end position="154"/>
    </location>
</feature>
<dbReference type="RefSeq" id="WP_149614683.1">
    <property type="nucleotide sequence ID" value="NZ_SEUK01000052.1"/>
</dbReference>
<sequence length="154" mass="17036">MKNKVLKFTACFFIFLTPAVQAGDEVKHIPGIFIGTTHFDSESEFTFGVEYEYKFTQNWGAGVVFERTNDAHHGDGTAVALASLYYHPTKNVRLGVGYGEERIGGAHPHNEDLYRISSAYDFHVGDFGIAPTIAVDFIDDEEAVVVGLAITRPF</sequence>
<evidence type="ECO:0008006" key="4">
    <source>
        <dbReference type="Google" id="ProtNLM"/>
    </source>
</evidence>
<evidence type="ECO:0000313" key="3">
    <source>
        <dbReference type="Proteomes" id="UP000324162"/>
    </source>
</evidence>
<feature type="signal peptide" evidence="1">
    <location>
        <begin position="1"/>
        <end position="22"/>
    </location>
</feature>
<organism evidence="2 3">
    <name type="scientific">Pseudoalteromonas fuliginea</name>
    <dbReference type="NCBI Taxonomy" id="1872678"/>
    <lineage>
        <taxon>Bacteria</taxon>
        <taxon>Pseudomonadati</taxon>
        <taxon>Pseudomonadota</taxon>
        <taxon>Gammaproteobacteria</taxon>
        <taxon>Alteromonadales</taxon>
        <taxon>Pseudoalteromonadaceae</taxon>
        <taxon>Pseudoalteromonas</taxon>
    </lineage>
</organism>
<dbReference type="EMBL" id="SEUK01000052">
    <property type="protein sequence ID" value="KAA1158646.1"/>
    <property type="molecule type" value="Genomic_DNA"/>
</dbReference>
<protein>
    <recommendedName>
        <fullName evidence="4">Outer membrane protein beta-barrel domain-containing protein</fullName>
    </recommendedName>
</protein>
<keyword evidence="1" id="KW-0732">Signal</keyword>
<name>A0AB73BEN8_9GAMM</name>
<gene>
    <name evidence="2" type="ORF">EU508_14140</name>
</gene>
<reference evidence="2 3" key="1">
    <citation type="submission" date="2019-01" db="EMBL/GenBank/DDBJ databases">
        <title>Genome sequences of marine Pseudoalteromonas species.</title>
        <authorList>
            <person name="Boraston A.B."/>
            <person name="Hehemann J.-H."/>
            <person name="Vickers C.J."/>
            <person name="Salama-Alber O."/>
            <person name="Abe K."/>
            <person name="Hettle A.J."/>
        </authorList>
    </citation>
    <scope>NUCLEOTIDE SEQUENCE [LARGE SCALE GENOMIC DNA]</scope>
    <source>
        <strain evidence="2 3">PS42</strain>
    </source>
</reference>
<evidence type="ECO:0000256" key="1">
    <source>
        <dbReference type="SAM" id="SignalP"/>
    </source>
</evidence>
<dbReference type="AlphaFoldDB" id="A0AB73BEN8"/>
<accession>A0AB73BEN8</accession>